<reference evidence="3 4" key="1">
    <citation type="submission" date="2017-07" db="EMBL/GenBank/DDBJ databases">
        <title>Leptospira spp. isolated from tropical soils.</title>
        <authorList>
            <person name="Thibeaux R."/>
            <person name="Iraola G."/>
            <person name="Ferres I."/>
            <person name="Bierque E."/>
            <person name="Girault D."/>
            <person name="Soupe-Gilbert M.-E."/>
            <person name="Picardeau M."/>
            <person name="Goarant C."/>
        </authorList>
    </citation>
    <scope>NUCLEOTIDE SEQUENCE [LARGE SCALE GENOMIC DNA]</scope>
    <source>
        <strain evidence="1 4">FH2-B-C1</strain>
        <strain evidence="2 3">FH2-B-D1</strain>
    </source>
</reference>
<comment type="caution">
    <text evidence="1">The sequence shown here is derived from an EMBL/GenBank/DDBJ whole genome shotgun (WGS) entry which is preliminary data.</text>
</comment>
<gene>
    <name evidence="2" type="ORF">CH376_04345</name>
    <name evidence="1" type="ORF">CH380_07785</name>
</gene>
<proteinExistence type="predicted"/>
<dbReference type="RefSeq" id="WP_100785170.1">
    <property type="nucleotide sequence ID" value="NZ_NPDU01000008.1"/>
</dbReference>
<evidence type="ECO:0000313" key="4">
    <source>
        <dbReference type="Proteomes" id="UP000232188"/>
    </source>
</evidence>
<keyword evidence="3" id="KW-1185">Reference proteome</keyword>
<protein>
    <submittedName>
        <fullName evidence="1">Uncharacterized protein</fullName>
    </submittedName>
</protein>
<evidence type="ECO:0000313" key="1">
    <source>
        <dbReference type="EMBL" id="PJZ53895.1"/>
    </source>
</evidence>
<dbReference type="AlphaFoldDB" id="A0A2M9YQU2"/>
<dbReference type="EMBL" id="NPDV01000005">
    <property type="protein sequence ID" value="PJZ53895.1"/>
    <property type="molecule type" value="Genomic_DNA"/>
</dbReference>
<evidence type="ECO:0000313" key="2">
    <source>
        <dbReference type="EMBL" id="PJZ63088.1"/>
    </source>
</evidence>
<dbReference type="Proteomes" id="UP000232149">
    <property type="component" value="Unassembled WGS sequence"/>
</dbReference>
<sequence>MSKWYDSYELEFSLGALPRLKEKIKESIVWKKKKEKAPMRLRLEILILRLFLKKRILIRRLDWSKNELKSIFSEKVVLQNLLEERENQFILLEKENFELKRQLELLGFIESSGRN</sequence>
<evidence type="ECO:0000313" key="3">
    <source>
        <dbReference type="Proteomes" id="UP000232149"/>
    </source>
</evidence>
<dbReference type="Proteomes" id="UP000232188">
    <property type="component" value="Unassembled WGS sequence"/>
</dbReference>
<dbReference type="EMBL" id="NPDU01000008">
    <property type="protein sequence ID" value="PJZ63088.1"/>
    <property type="molecule type" value="Genomic_DNA"/>
</dbReference>
<accession>A0A2M9YQU2</accession>
<organism evidence="1 4">
    <name type="scientific">Leptospira adleri</name>
    <dbReference type="NCBI Taxonomy" id="2023186"/>
    <lineage>
        <taxon>Bacteria</taxon>
        <taxon>Pseudomonadati</taxon>
        <taxon>Spirochaetota</taxon>
        <taxon>Spirochaetia</taxon>
        <taxon>Leptospirales</taxon>
        <taxon>Leptospiraceae</taxon>
        <taxon>Leptospira</taxon>
    </lineage>
</organism>
<dbReference type="NCBIfam" id="NF047689">
    <property type="entry name" value="LIC10907_fam"/>
    <property type="match status" value="1"/>
</dbReference>
<dbReference type="NCBIfam" id="NF047661">
    <property type="entry name" value="LIC_10907"/>
    <property type="match status" value="1"/>
</dbReference>
<name>A0A2M9YQU2_9LEPT</name>